<dbReference type="GO" id="GO:0004722">
    <property type="term" value="F:protein serine/threonine phosphatase activity"/>
    <property type="evidence" value="ECO:0007669"/>
    <property type="project" value="UniProtKB-EC"/>
</dbReference>
<feature type="region of interest" description="Disordered" evidence="2">
    <location>
        <begin position="705"/>
        <end position="728"/>
    </location>
</feature>
<dbReference type="SMART" id="SM00156">
    <property type="entry name" value="PP2Ac"/>
    <property type="match status" value="1"/>
</dbReference>
<dbReference type="InterPro" id="IPR006186">
    <property type="entry name" value="Ser/Thr-sp_prot-phosphatase"/>
</dbReference>
<name>A0ABQ9Y191_9EUKA</name>
<dbReference type="InterPro" id="IPR050341">
    <property type="entry name" value="PP1_catalytic_subunit"/>
</dbReference>
<keyword evidence="5" id="KW-1185">Reference proteome</keyword>
<feature type="compositionally biased region" description="Low complexity" evidence="2">
    <location>
        <begin position="907"/>
        <end position="917"/>
    </location>
</feature>
<feature type="region of interest" description="Disordered" evidence="2">
    <location>
        <begin position="387"/>
        <end position="407"/>
    </location>
</feature>
<dbReference type="EC" id="3.1.3.16" evidence="4"/>
<dbReference type="EMBL" id="JARBJD010000046">
    <property type="protein sequence ID" value="KAK2957473.1"/>
    <property type="molecule type" value="Genomic_DNA"/>
</dbReference>
<feature type="compositionally biased region" description="Basic and acidic residues" evidence="2">
    <location>
        <begin position="1013"/>
        <end position="1024"/>
    </location>
</feature>
<keyword evidence="1" id="KW-0175">Coiled coil</keyword>
<evidence type="ECO:0000259" key="3">
    <source>
        <dbReference type="SMART" id="SM00156"/>
    </source>
</evidence>
<dbReference type="SUPFAM" id="SSF56300">
    <property type="entry name" value="Metallo-dependent phosphatases"/>
    <property type="match status" value="1"/>
</dbReference>
<feature type="coiled-coil region" evidence="1">
    <location>
        <begin position="88"/>
        <end position="122"/>
    </location>
</feature>
<dbReference type="Gene3D" id="3.60.21.10">
    <property type="match status" value="2"/>
</dbReference>
<keyword evidence="4" id="KW-0378">Hydrolase</keyword>
<feature type="compositionally biased region" description="Low complexity" evidence="2">
    <location>
        <begin position="398"/>
        <end position="407"/>
    </location>
</feature>
<evidence type="ECO:0000256" key="2">
    <source>
        <dbReference type="SAM" id="MobiDB-lite"/>
    </source>
</evidence>
<reference evidence="4 5" key="1">
    <citation type="journal article" date="2022" name="bioRxiv">
        <title>Genomics of Preaxostyla Flagellates Illuminates Evolutionary Transitions and the Path Towards Mitochondrial Loss.</title>
        <authorList>
            <person name="Novak L.V.F."/>
            <person name="Treitli S.C."/>
            <person name="Pyrih J."/>
            <person name="Halakuc P."/>
            <person name="Pipaliya S.V."/>
            <person name="Vacek V."/>
            <person name="Brzon O."/>
            <person name="Soukal P."/>
            <person name="Eme L."/>
            <person name="Dacks J.B."/>
            <person name="Karnkowska A."/>
            <person name="Elias M."/>
            <person name="Hampl V."/>
        </authorList>
    </citation>
    <scope>NUCLEOTIDE SEQUENCE [LARGE SCALE GENOMIC DNA]</scope>
    <source>
        <strain evidence="4">NAU3</strain>
        <tissue evidence="4">Gut</tissue>
    </source>
</reference>
<dbReference type="Proteomes" id="UP001281761">
    <property type="component" value="Unassembled WGS sequence"/>
</dbReference>
<feature type="compositionally biased region" description="Pro residues" evidence="2">
    <location>
        <begin position="965"/>
        <end position="975"/>
    </location>
</feature>
<dbReference type="PANTHER" id="PTHR11668">
    <property type="entry name" value="SERINE/THREONINE PROTEIN PHOSPHATASE"/>
    <property type="match status" value="1"/>
</dbReference>
<dbReference type="InterPro" id="IPR029052">
    <property type="entry name" value="Metallo-depent_PP-like"/>
</dbReference>
<organism evidence="4 5">
    <name type="scientific">Blattamonas nauphoetae</name>
    <dbReference type="NCBI Taxonomy" id="2049346"/>
    <lineage>
        <taxon>Eukaryota</taxon>
        <taxon>Metamonada</taxon>
        <taxon>Preaxostyla</taxon>
        <taxon>Oxymonadida</taxon>
        <taxon>Blattamonas</taxon>
    </lineage>
</organism>
<dbReference type="PANTHER" id="PTHR11668:SF496">
    <property type="entry name" value="SERINE_THREONINE-PROTEIN PHOSPHATASE"/>
    <property type="match status" value="1"/>
</dbReference>
<feature type="compositionally biased region" description="Polar residues" evidence="2">
    <location>
        <begin position="890"/>
        <end position="906"/>
    </location>
</feature>
<gene>
    <name evidence="4" type="ORF">BLNAU_7630</name>
</gene>
<dbReference type="Pfam" id="PF00149">
    <property type="entry name" value="Metallophos"/>
    <property type="match status" value="1"/>
</dbReference>
<feature type="compositionally biased region" description="Acidic residues" evidence="2">
    <location>
        <begin position="786"/>
        <end position="802"/>
    </location>
</feature>
<comment type="caution">
    <text evidence="4">The sequence shown here is derived from an EMBL/GenBank/DDBJ whole genome shotgun (WGS) entry which is preliminary data.</text>
</comment>
<feature type="compositionally biased region" description="Polar residues" evidence="2">
    <location>
        <begin position="1040"/>
        <end position="1054"/>
    </location>
</feature>
<feature type="compositionally biased region" description="Basic and acidic residues" evidence="2">
    <location>
        <begin position="772"/>
        <end position="785"/>
    </location>
</feature>
<feature type="region of interest" description="Disordered" evidence="2">
    <location>
        <begin position="741"/>
        <end position="840"/>
    </location>
</feature>
<feature type="region of interest" description="Disordered" evidence="2">
    <location>
        <begin position="871"/>
        <end position="923"/>
    </location>
</feature>
<evidence type="ECO:0000313" key="5">
    <source>
        <dbReference type="Proteomes" id="UP001281761"/>
    </source>
</evidence>
<feature type="domain" description="Serine/threonine specific protein phosphatases" evidence="3">
    <location>
        <begin position="200"/>
        <end position="663"/>
    </location>
</feature>
<evidence type="ECO:0000313" key="4">
    <source>
        <dbReference type="EMBL" id="KAK2957473.1"/>
    </source>
</evidence>
<protein>
    <submittedName>
        <fullName evidence="4">Serine/threonine-protein phosphatase</fullName>
        <ecNumber evidence="4">3.1.3.16</ecNumber>
    </submittedName>
</protein>
<dbReference type="InterPro" id="IPR004843">
    <property type="entry name" value="Calcineurin-like_PHP"/>
</dbReference>
<evidence type="ECO:0000256" key="1">
    <source>
        <dbReference type="SAM" id="Coils"/>
    </source>
</evidence>
<dbReference type="CDD" id="cd00144">
    <property type="entry name" value="MPP_PPP_family"/>
    <property type="match status" value="1"/>
</dbReference>
<feature type="region of interest" description="Disordered" evidence="2">
    <location>
        <begin position="667"/>
        <end position="691"/>
    </location>
</feature>
<dbReference type="PRINTS" id="PR00114">
    <property type="entry name" value="STPHPHTASE"/>
</dbReference>
<proteinExistence type="predicted"/>
<sequence>MTHQSFSPEQNDLLEALGVTIDLSDFTSENHTTVHKLLNSFINLQTIANDRNDTQTHLISSMNQKLAQVVAQNDSDHYVLNEGDNAEVAHDLAKVSQLQKELETLRKENAKLKSALSSVRNHGINGQSSNHYSFNSHAVKFRSGSAIPIVASINTTETSTLIEDSPILPIEKLFPPLRILEQLMDCFEENTFLHPNPIAQHADLFIELAEEVRSIVAIEKKVVELRSPIYIFGDIHGNYHDLKFYMTRFNPTGKTGWLPHKLLFLGDYVDRGDHSVEVVTRLFLDKVYARTKIFLLRGNHELMYVNSQIETYGMTSFLMQCKTLFGKRGVDVFMAFNRAFDCLPVAAIVDRELFCCHGGIPRPDFPPVPNVPLPTAFPIQNPKTFTPPSAITDSMDKSQQSSALTTSLSSRRNLRLLVDSSNSIYPQASLTPRPSSASQGIGTKTITTTRTFIADGTQSNLCPPSPSSISLSTNQLSTTNFLGVTGAPLSFTQVYHDTRLVALRELPVSLPGTMQFSSECPLLNDLLWADPAPQYYEQFDEMRRKERELKLDLAEKRRQMGIEPSDEESEEEEFVTLMDENGFCPGERGPDSIMFGSVATRNFLEANKLTMLIRGHEDQSNGMQLSQNGMVFTVFSSSNYRDANSGACLLCADKKINVVIKQSFVPRSSLPHPTNAPRHPQVLETESGPELSGVGAFVETTRLTKSGRKNGDDTFGRKVPSNVRFDDSAEYSDGAFNKVTRLHGKEKKKGKKVAKAKGRSVSSSRLIGTLSENKEEANEEERGKDDEQEESESDDHDDDQAGEEQKNNGGETDDNVKEAVDGEIPPSSAQPEPAPKRQVQFVNTLEDAPFIIGTTTSFNNTIDVEVVVKESDGQLEESVGDKASGEEGETQSLVQTFDSSASVPDDTSNTLLSTNSSFSKTDNHSIVKRVMDRIEENSKGPPLPKQSAKRTIRSFSNERIARPPVKQPPPFPHVTPRPKSRSPSSAVVPGSELAEISRTAKARSSITAVRGSRRSDGRVHREVGEEYENGNVPLLPPLIRQNSSPASKQLSVHTKQARNIVLPQINKERKAQPIIGSKKPPEKSPYGEGIKRKKF</sequence>
<feature type="region of interest" description="Disordered" evidence="2">
    <location>
        <begin position="957"/>
        <end position="1095"/>
    </location>
</feature>
<accession>A0ABQ9Y191</accession>
<feature type="compositionally biased region" description="Basic residues" evidence="2">
    <location>
        <begin position="741"/>
        <end position="758"/>
    </location>
</feature>